<dbReference type="SUPFAM" id="SSF55021">
    <property type="entry name" value="ACT-like"/>
    <property type="match status" value="1"/>
</dbReference>
<keyword evidence="3" id="KW-0057">Aromatic amino acid biosynthesis</keyword>
<dbReference type="PROSITE" id="PS00858">
    <property type="entry name" value="PREPHENATE_DEHYDR_2"/>
    <property type="match status" value="1"/>
</dbReference>
<feature type="region of interest" description="Disordered" evidence="8">
    <location>
        <begin position="27"/>
        <end position="90"/>
    </location>
</feature>
<feature type="domain" description="Prephenate dehydratase" evidence="10">
    <location>
        <begin position="98"/>
        <end position="292"/>
    </location>
</feature>
<evidence type="ECO:0000313" key="12">
    <source>
        <dbReference type="EMBL" id="KAL3762671.1"/>
    </source>
</evidence>
<dbReference type="AlphaFoldDB" id="A0ABD3MIP3"/>
<dbReference type="PROSITE" id="PS51176">
    <property type="entry name" value="PDH_ADH"/>
    <property type="match status" value="1"/>
</dbReference>
<dbReference type="PANTHER" id="PTHR21022">
    <property type="entry name" value="PREPHENATE DEHYDRATASE P PROTEIN"/>
    <property type="match status" value="1"/>
</dbReference>
<feature type="compositionally biased region" description="Low complexity" evidence="8">
    <location>
        <begin position="62"/>
        <end position="90"/>
    </location>
</feature>
<dbReference type="PROSITE" id="PS51171">
    <property type="entry name" value="PREPHENATE_DEHYDR_3"/>
    <property type="match status" value="1"/>
</dbReference>
<dbReference type="EMBL" id="JALLBG020000131">
    <property type="protein sequence ID" value="KAL3762671.1"/>
    <property type="molecule type" value="Genomic_DNA"/>
</dbReference>
<evidence type="ECO:0008006" key="14">
    <source>
        <dbReference type="Google" id="ProtNLM"/>
    </source>
</evidence>
<dbReference type="Pfam" id="PF00800">
    <property type="entry name" value="PDT"/>
    <property type="match status" value="1"/>
</dbReference>
<dbReference type="Pfam" id="PF26213">
    <property type="entry name" value="TYRAAT1_C"/>
    <property type="match status" value="1"/>
</dbReference>
<evidence type="ECO:0000256" key="8">
    <source>
        <dbReference type="SAM" id="MobiDB-lite"/>
    </source>
</evidence>
<dbReference type="CDD" id="cd13631">
    <property type="entry name" value="PBP2_Ct-PDT_like"/>
    <property type="match status" value="1"/>
</dbReference>
<gene>
    <name evidence="12" type="ORF">ACHAWU_001616</name>
</gene>
<keyword evidence="4" id="KW-0584">Phenylalanine biosynthesis</keyword>
<protein>
    <recommendedName>
        <fullName evidence="14">Prephenate dehydratase</fullName>
    </recommendedName>
</protein>
<keyword evidence="5" id="KW-0456">Lyase</keyword>
<feature type="chain" id="PRO_5044843862" description="Prephenate dehydratase" evidence="9">
    <location>
        <begin position="23"/>
        <end position="787"/>
    </location>
</feature>
<evidence type="ECO:0000256" key="2">
    <source>
        <dbReference type="ARBA" id="ARBA00023002"/>
    </source>
</evidence>
<dbReference type="GO" id="GO:0009094">
    <property type="term" value="P:L-phenylalanine biosynthetic process"/>
    <property type="evidence" value="ECO:0007669"/>
    <property type="project" value="UniProtKB-KW"/>
</dbReference>
<dbReference type="SUPFAM" id="SSF53850">
    <property type="entry name" value="Periplasmic binding protein-like II"/>
    <property type="match status" value="1"/>
</dbReference>
<dbReference type="GO" id="GO:0016829">
    <property type="term" value="F:lyase activity"/>
    <property type="evidence" value="ECO:0007669"/>
    <property type="project" value="UniProtKB-KW"/>
</dbReference>
<dbReference type="InterPro" id="IPR018528">
    <property type="entry name" value="Preph_deHydtase_CS"/>
</dbReference>
<comment type="pathway">
    <text evidence="6">Amino-acid biosynthesis.</text>
</comment>
<evidence type="ECO:0000256" key="7">
    <source>
        <dbReference type="SAM" id="Coils"/>
    </source>
</evidence>
<dbReference type="PANTHER" id="PTHR21022:SF19">
    <property type="entry name" value="PREPHENATE DEHYDRATASE-RELATED"/>
    <property type="match status" value="1"/>
</dbReference>
<proteinExistence type="predicted"/>
<evidence type="ECO:0000256" key="4">
    <source>
        <dbReference type="ARBA" id="ARBA00023222"/>
    </source>
</evidence>
<evidence type="ECO:0000259" key="11">
    <source>
        <dbReference type="PROSITE" id="PS51176"/>
    </source>
</evidence>
<name>A0ABD3MIP3_9STRA</name>
<dbReference type="InterPro" id="IPR003099">
    <property type="entry name" value="Prephen_DH"/>
</dbReference>
<reference evidence="12 13" key="1">
    <citation type="submission" date="2024-10" db="EMBL/GenBank/DDBJ databases">
        <title>Updated reference genomes for cyclostephanoid diatoms.</title>
        <authorList>
            <person name="Roberts W.R."/>
            <person name="Alverson A.J."/>
        </authorList>
    </citation>
    <scope>NUCLEOTIDE SEQUENCE [LARGE SCALE GENOMIC DNA]</scope>
    <source>
        <strain evidence="12 13">AJA232-27</strain>
    </source>
</reference>
<dbReference type="GO" id="GO:0016491">
    <property type="term" value="F:oxidoreductase activity"/>
    <property type="evidence" value="ECO:0007669"/>
    <property type="project" value="UniProtKB-KW"/>
</dbReference>
<dbReference type="Gene3D" id="3.40.50.720">
    <property type="entry name" value="NAD(P)-binding Rossmann-like Domain"/>
    <property type="match status" value="1"/>
</dbReference>
<evidence type="ECO:0000256" key="3">
    <source>
        <dbReference type="ARBA" id="ARBA00023141"/>
    </source>
</evidence>
<keyword evidence="2" id="KW-0560">Oxidoreductase</keyword>
<feature type="coiled-coil region" evidence="7">
    <location>
        <begin position="708"/>
        <end position="735"/>
    </location>
</feature>
<keyword evidence="7" id="KW-0175">Coiled coil</keyword>
<feature type="signal peptide" evidence="9">
    <location>
        <begin position="1"/>
        <end position="22"/>
    </location>
</feature>
<keyword evidence="9" id="KW-0732">Signal</keyword>
<evidence type="ECO:0000256" key="5">
    <source>
        <dbReference type="ARBA" id="ARBA00023239"/>
    </source>
</evidence>
<feature type="domain" description="Prephenate/arogenate dehydrogenase" evidence="11">
    <location>
        <begin position="466"/>
        <end position="760"/>
    </location>
</feature>
<dbReference type="InterPro" id="IPR036291">
    <property type="entry name" value="NAD(P)-bd_dom_sf"/>
</dbReference>
<evidence type="ECO:0000256" key="6">
    <source>
        <dbReference type="ARBA" id="ARBA00029440"/>
    </source>
</evidence>
<keyword evidence="1" id="KW-0028">Amino-acid biosynthesis</keyword>
<evidence type="ECO:0000256" key="9">
    <source>
        <dbReference type="SAM" id="SignalP"/>
    </source>
</evidence>
<dbReference type="CDD" id="cd04905">
    <property type="entry name" value="ACT_CM-PDT"/>
    <property type="match status" value="1"/>
</dbReference>
<dbReference type="Gene3D" id="3.30.70.260">
    <property type="match status" value="1"/>
</dbReference>
<comment type="caution">
    <text evidence="12">The sequence shown here is derived from an EMBL/GenBank/DDBJ whole genome shotgun (WGS) entry which is preliminary data.</text>
</comment>
<dbReference type="InterPro" id="IPR045865">
    <property type="entry name" value="ACT-like_dom_sf"/>
</dbReference>
<evidence type="ECO:0000313" key="13">
    <source>
        <dbReference type="Proteomes" id="UP001530293"/>
    </source>
</evidence>
<evidence type="ECO:0000259" key="10">
    <source>
        <dbReference type="PROSITE" id="PS51171"/>
    </source>
</evidence>
<dbReference type="SUPFAM" id="SSF51735">
    <property type="entry name" value="NAD(P)-binding Rossmann-fold domains"/>
    <property type="match status" value="1"/>
</dbReference>
<evidence type="ECO:0000256" key="1">
    <source>
        <dbReference type="ARBA" id="ARBA00022605"/>
    </source>
</evidence>
<keyword evidence="13" id="KW-1185">Reference proteome</keyword>
<organism evidence="12 13">
    <name type="scientific">Discostella pseudostelligera</name>
    <dbReference type="NCBI Taxonomy" id="259834"/>
    <lineage>
        <taxon>Eukaryota</taxon>
        <taxon>Sar</taxon>
        <taxon>Stramenopiles</taxon>
        <taxon>Ochrophyta</taxon>
        <taxon>Bacillariophyta</taxon>
        <taxon>Coscinodiscophyceae</taxon>
        <taxon>Thalassiosirophycidae</taxon>
        <taxon>Stephanodiscales</taxon>
        <taxon>Stephanodiscaceae</taxon>
        <taxon>Discostella</taxon>
    </lineage>
</organism>
<sequence length="787" mass="86607">MSPTSKLVLLFLLAAIASVVAGSSSSASASSSARGHMNNILPSSASGSRRRAFHPRGGAIISPSGTAASTKSSSSTSSSTTTGNSSRSSNNNKPIIIRVAFQGEAGAYSEKSLRELLGPNVIAVPRPNFESCYRAVASNECDYAIVPIENSLGGSIHENYDLMLRYDLTIVAEHDFRVRHCLLTKPGLDVKNIKYAISHPQALSQCDNYLRARGIVPKATYDTAGSAKMISLAMNGEKKKGEVGNELPEGCTPENTAAIASNLAGMTFGLECKEEGIEDDDSNFTRFLLLGRRGVTQYLNKKIPSKTSLVFTLPNNAGALYKSLACFSLRDIDMSKIESRPMSAALLNYLRFRKIKVGGLSSSSTSSSGKGGSGTEELPRFRYCFYLDILSSELDEDVQNALHHLREQSDYCRVLGSYPANSRLVGPVAEAVDALNAANVGKAHDEMMTDLRLKSLPSDDDEARQLNIGFVGYGAFGQYLSKQMSAHHKVRCIDPFDKVSSNYLHRLLMMPVPSTNRTNQSKEADENNVEYFPTFDMNSFLQGLDVVVMAVPMIELEETMESLPLDKLRNKLIVEVCPLNVYPRSILTRMLPQDTDILCTNPMFGPGLPLDGVPFVFEKVRISDTRRANCFLATFERARCQMVEMASEDHDNYVADAEFVTHLTGRLLDRNLLPVSPVSSREYAALCDVADMTTNDTFDMFYGMFKYNDRAKELLNKMRDNLASVERKLAAKEAYLAASAEMKNTDRQKLLAECRMLLKEMARSNTDLVKENKVSTAPIEPMDKPIK</sequence>
<dbReference type="Gene3D" id="3.40.190.10">
    <property type="entry name" value="Periplasmic binding protein-like II"/>
    <property type="match status" value="2"/>
</dbReference>
<dbReference type="Proteomes" id="UP001530293">
    <property type="component" value="Unassembled WGS sequence"/>
</dbReference>
<dbReference type="InterPro" id="IPR059064">
    <property type="entry name" value="TYRAAT2_C"/>
</dbReference>
<accession>A0ABD3MIP3</accession>
<dbReference type="InterPro" id="IPR001086">
    <property type="entry name" value="Preph_deHydtase"/>
</dbReference>